<organism evidence="2 3">
    <name type="scientific">Lysobacter niastensis</name>
    <dbReference type="NCBI Taxonomy" id="380629"/>
    <lineage>
        <taxon>Bacteria</taxon>
        <taxon>Pseudomonadati</taxon>
        <taxon>Pseudomonadota</taxon>
        <taxon>Gammaproteobacteria</taxon>
        <taxon>Lysobacterales</taxon>
        <taxon>Lysobacteraceae</taxon>
        <taxon>Lysobacter</taxon>
    </lineage>
</organism>
<accession>A0ABU1WDB2</accession>
<proteinExistence type="predicted"/>
<evidence type="ECO:0000313" key="3">
    <source>
        <dbReference type="Proteomes" id="UP001251524"/>
    </source>
</evidence>
<evidence type="ECO:0000256" key="1">
    <source>
        <dbReference type="SAM" id="MobiDB-lite"/>
    </source>
</evidence>
<dbReference type="Pfam" id="PF04464">
    <property type="entry name" value="Glyphos_transf"/>
    <property type="match status" value="1"/>
</dbReference>
<feature type="region of interest" description="Disordered" evidence="1">
    <location>
        <begin position="1"/>
        <end position="26"/>
    </location>
</feature>
<name>A0ABU1WDB2_9GAMM</name>
<evidence type="ECO:0008006" key="4">
    <source>
        <dbReference type="Google" id="ProtNLM"/>
    </source>
</evidence>
<keyword evidence="3" id="KW-1185">Reference proteome</keyword>
<evidence type="ECO:0000313" key="2">
    <source>
        <dbReference type="EMBL" id="MDR7135532.1"/>
    </source>
</evidence>
<feature type="compositionally biased region" description="Polar residues" evidence="1">
    <location>
        <begin position="15"/>
        <end position="26"/>
    </location>
</feature>
<dbReference type="SUPFAM" id="SSF53756">
    <property type="entry name" value="UDP-Glycosyltransferase/glycogen phosphorylase"/>
    <property type="match status" value="1"/>
</dbReference>
<dbReference type="EMBL" id="JAVDVY010000002">
    <property type="protein sequence ID" value="MDR7135532.1"/>
    <property type="molecule type" value="Genomic_DNA"/>
</dbReference>
<gene>
    <name evidence="2" type="ORF">J2X06_002741</name>
</gene>
<protein>
    <recommendedName>
        <fullName evidence="4">CDP-glycerol glycerophosphotransferase</fullName>
    </recommendedName>
</protein>
<comment type="caution">
    <text evidence="2">The sequence shown here is derived from an EMBL/GenBank/DDBJ whole genome shotgun (WGS) entry which is preliminary data.</text>
</comment>
<dbReference type="Proteomes" id="UP001251524">
    <property type="component" value="Unassembled WGS sequence"/>
</dbReference>
<reference evidence="2 3" key="1">
    <citation type="submission" date="2023-07" db="EMBL/GenBank/DDBJ databases">
        <title>Sorghum-associated microbial communities from plants grown in Nebraska, USA.</title>
        <authorList>
            <person name="Schachtman D."/>
        </authorList>
    </citation>
    <scope>NUCLEOTIDE SEQUENCE [LARGE SCALE GENOMIC DNA]</scope>
    <source>
        <strain evidence="2 3">BE198</strain>
    </source>
</reference>
<sequence length="419" mass="45191">MASVECESTTTTSSQKASEAMQSPMRSASLNAIMQAESGQADADRSVGACSPGAWAAGDAGEDGEEALMADYLLFASERYALPILQPLAQALQAAGHTAHAWLVDGAAGASLPAPVRMVNLREAVAVKPRAVFSAANWVPPFVSGAKVQLFHGFNVEKRSDERGHFRVRGLFDLYCTQGPATTAPFEELAAQAGHFAVVETGWPKLDPLFRADDGASAALRAPANGRPVVMFASTFTERLSAAPHLFDAIAAEIARGDRYWLLTLHPKCPPQLFERYRALAGPNAAFFETEQLVAAQRAADVLLADTTSVVSEFVVQRKPVVTFRNRAPKPHMLDFDDPAQLPAMLQRAFAPSAELQAAIDAYGDAIHPYRDGRSSERVLAATEALLSGELGRLRRKPLSSTFRALQIRRELGYWGWGS</sequence>
<dbReference type="InterPro" id="IPR007554">
    <property type="entry name" value="Glycerophosphate_synth"/>
</dbReference>